<keyword evidence="2 5" id="KW-0812">Transmembrane</keyword>
<feature type="domain" description="NfeD-like C-terminal" evidence="6">
    <location>
        <begin position="71"/>
        <end position="126"/>
    </location>
</feature>
<dbReference type="InterPro" id="IPR002810">
    <property type="entry name" value="NfeD-like_C"/>
</dbReference>
<keyword evidence="3 5" id="KW-1133">Transmembrane helix</keyword>
<dbReference type="EMBL" id="CP014854">
    <property type="protein sequence ID" value="ASI99062.1"/>
    <property type="molecule type" value="Genomic_DNA"/>
</dbReference>
<evidence type="ECO:0000256" key="3">
    <source>
        <dbReference type="ARBA" id="ARBA00022989"/>
    </source>
</evidence>
<feature type="transmembrane region" description="Helical" evidence="5">
    <location>
        <begin position="36"/>
        <end position="58"/>
    </location>
</feature>
<evidence type="ECO:0000256" key="4">
    <source>
        <dbReference type="ARBA" id="ARBA00023136"/>
    </source>
</evidence>
<evidence type="ECO:0000313" key="8">
    <source>
        <dbReference type="Proteomes" id="UP000197156"/>
    </source>
</evidence>
<proteinExistence type="predicted"/>
<protein>
    <recommendedName>
        <fullName evidence="6">NfeD-like C-terminal domain-containing protein</fullName>
    </recommendedName>
</protein>
<dbReference type="OrthoDB" id="29132at2157"/>
<dbReference type="SUPFAM" id="SSF141322">
    <property type="entry name" value="NfeD domain-like"/>
    <property type="match status" value="1"/>
</dbReference>
<dbReference type="InterPro" id="IPR012340">
    <property type="entry name" value="NA-bd_OB-fold"/>
</dbReference>
<dbReference type="Gene3D" id="2.40.50.140">
    <property type="entry name" value="Nucleic acid-binding proteins"/>
    <property type="match status" value="1"/>
</dbReference>
<dbReference type="PANTHER" id="PTHR33507:SF4">
    <property type="entry name" value="NODULATION COMPETITIVENESS PROTEIN NFED"/>
    <property type="match status" value="1"/>
</dbReference>
<feature type="transmembrane region" description="Helical" evidence="5">
    <location>
        <begin position="12"/>
        <end position="30"/>
    </location>
</feature>
<gene>
    <name evidence="7" type="ORF">A3L02_05520</name>
</gene>
<keyword evidence="4 5" id="KW-0472">Membrane</keyword>
<dbReference type="GeneID" id="33324197"/>
<accession>A0A218P2B2</accession>
<evidence type="ECO:0000256" key="1">
    <source>
        <dbReference type="ARBA" id="ARBA00004141"/>
    </source>
</evidence>
<reference evidence="7 8" key="1">
    <citation type="submission" date="2016-03" db="EMBL/GenBank/DDBJ databases">
        <title>Complete genome sequence of Thermococcus celer.</title>
        <authorList>
            <person name="Oger P.M."/>
        </authorList>
    </citation>
    <scope>NUCLEOTIDE SEQUENCE [LARGE SCALE GENOMIC DNA]</scope>
    <source>
        <strain evidence="7 8">Vu 13</strain>
    </source>
</reference>
<dbReference type="InterPro" id="IPR052165">
    <property type="entry name" value="Membrane_assoc_protease"/>
</dbReference>
<dbReference type="AlphaFoldDB" id="A0A218P2B2"/>
<organism evidence="7 8">
    <name type="scientific">Thermococcus celer Vu 13 = JCM 8558</name>
    <dbReference type="NCBI Taxonomy" id="1293037"/>
    <lineage>
        <taxon>Archaea</taxon>
        <taxon>Methanobacteriati</taxon>
        <taxon>Methanobacteriota</taxon>
        <taxon>Thermococci</taxon>
        <taxon>Thermococcales</taxon>
        <taxon>Thermococcaceae</taxon>
        <taxon>Thermococcus</taxon>
    </lineage>
</organism>
<name>A0A218P2B2_THECE</name>
<evidence type="ECO:0000256" key="5">
    <source>
        <dbReference type="SAM" id="Phobius"/>
    </source>
</evidence>
<sequence>MKLRNLLKFLALMAYEVIVGLFLFLILPGWGFRIPLWAGLLVIAVLVAKDFLIAPFVLGGGVDKRPAVGSEGLVGRTAVVVEDLSPEGVVKVGGELWRAECLNGKAKRGELVRVISVRGAKVLVERRG</sequence>
<dbReference type="KEGG" id="tce:A3L02_05520"/>
<evidence type="ECO:0000313" key="7">
    <source>
        <dbReference type="EMBL" id="ASI99062.1"/>
    </source>
</evidence>
<dbReference type="RefSeq" id="WP_088863004.1">
    <property type="nucleotide sequence ID" value="NZ_CP014854.1"/>
</dbReference>
<evidence type="ECO:0000259" key="6">
    <source>
        <dbReference type="Pfam" id="PF01957"/>
    </source>
</evidence>
<dbReference type="PANTHER" id="PTHR33507">
    <property type="entry name" value="INNER MEMBRANE PROTEIN YBBJ"/>
    <property type="match status" value="1"/>
</dbReference>
<evidence type="ECO:0000256" key="2">
    <source>
        <dbReference type="ARBA" id="ARBA00022692"/>
    </source>
</evidence>
<dbReference type="Proteomes" id="UP000197156">
    <property type="component" value="Chromosome"/>
</dbReference>
<comment type="subcellular location">
    <subcellularLocation>
        <location evidence="1">Membrane</location>
        <topology evidence="1">Multi-pass membrane protein</topology>
    </subcellularLocation>
</comment>
<dbReference type="Pfam" id="PF01957">
    <property type="entry name" value="NfeD"/>
    <property type="match status" value="1"/>
</dbReference>
<dbReference type="GO" id="GO:0016020">
    <property type="term" value="C:membrane"/>
    <property type="evidence" value="ECO:0007669"/>
    <property type="project" value="UniProtKB-SubCell"/>
</dbReference>
<keyword evidence="8" id="KW-1185">Reference proteome</keyword>